<reference evidence="7" key="1">
    <citation type="journal article" date="2011" name="J. Bacteriol.">
        <title>Genome sequences of eight morphologically diverse alphaproteobacteria.</title>
        <authorList>
            <consortium name="US DOE Joint Genome Institute"/>
            <person name="Brown P.J."/>
            <person name="Kysela D.T."/>
            <person name="Buechlein A."/>
            <person name="Hemmerich C."/>
            <person name="Brun Y.V."/>
        </authorList>
    </citation>
    <scope>NUCLEOTIDE SEQUENCE [LARGE SCALE GENOMIC DNA]</scope>
    <source>
        <strain evidence="7">ATCC 51888 / DSM 1869 / NCIB 11706 / TK 0415</strain>
    </source>
</reference>
<dbReference type="Pfam" id="PF02801">
    <property type="entry name" value="Ketoacyl-synt_C"/>
    <property type="match status" value="1"/>
</dbReference>
<dbReference type="InterPro" id="IPR014030">
    <property type="entry name" value="Ketoacyl_synth_N"/>
</dbReference>
<dbReference type="InterPro" id="IPR020841">
    <property type="entry name" value="PKS_Beta-ketoAc_synthase_dom"/>
</dbReference>
<accession>D8JSB9</accession>
<comment type="pathway">
    <text evidence="1">Lipid metabolism; fatty acid biosynthesis.</text>
</comment>
<dbReference type="EMBL" id="CP002083">
    <property type="protein sequence ID" value="ADJ22378.1"/>
    <property type="molecule type" value="Genomic_DNA"/>
</dbReference>
<keyword evidence="7" id="KW-1185">Reference proteome</keyword>
<evidence type="ECO:0000256" key="1">
    <source>
        <dbReference type="ARBA" id="ARBA00005194"/>
    </source>
</evidence>
<dbReference type="Proteomes" id="UP000002033">
    <property type="component" value="Chromosome"/>
</dbReference>
<comment type="similarity">
    <text evidence="2 4">Belongs to the thiolase-like superfamily. Beta-ketoacyl-ACP synthases family.</text>
</comment>
<sequence>MSNDTLDHKGRPLVAVTGRGVVTSLGIGKSDNWTKLTAGQSGIKPIRRFDTRGLKTTIAGTVDHFDIEPYSAFDLSTAMAEAAAAEAIEEACIGSRSSFPGPLIIATPPSELEWPHLRQLYNALPDSDISGYARLLASARSGKHADLARHVRFAAIADRLKDRFSTRGEPLSICTACASGATTIQLGLEAIRRGDTEAALCVGTDATVHPEGLIRFSLLSALSTVNDAPQKASKPFAKRRDGFVIAEGAGAVVLESLSAAKARGAPILGIVRGCGEKADSFHRTRSNPDGAAMIGAIRKTLDDAGVTPEQIDYVNAHGTSTPENDRMEYLSLKAVLGEHLANTPVSSNKSMIGHTLIAAGSVEAVFSLLTIETSILPPTINYDEPDPDLPLDVVPNTSRSKSVSTVLSNSFGFGGQNVCVVFSSEPA</sequence>
<dbReference type="InterPro" id="IPR014031">
    <property type="entry name" value="Ketoacyl_synth_C"/>
</dbReference>
<dbReference type="eggNOG" id="COG0304">
    <property type="taxonomic scope" value="Bacteria"/>
</dbReference>
<dbReference type="NCBIfam" id="NF005076">
    <property type="entry name" value="PRK06501.1"/>
    <property type="match status" value="1"/>
</dbReference>
<organism evidence="6 7">
    <name type="scientific">Hyphomicrobium denitrificans (strain ATCC 51888 / DSM 1869 / NCIMB 11706 / TK 0415)</name>
    <dbReference type="NCBI Taxonomy" id="582899"/>
    <lineage>
        <taxon>Bacteria</taxon>
        <taxon>Pseudomonadati</taxon>
        <taxon>Pseudomonadota</taxon>
        <taxon>Alphaproteobacteria</taxon>
        <taxon>Hyphomicrobiales</taxon>
        <taxon>Hyphomicrobiaceae</taxon>
        <taxon>Hyphomicrobium</taxon>
    </lineage>
</organism>
<evidence type="ECO:0000313" key="6">
    <source>
        <dbReference type="EMBL" id="ADJ22378.1"/>
    </source>
</evidence>
<dbReference type="SMART" id="SM00825">
    <property type="entry name" value="PKS_KS"/>
    <property type="match status" value="1"/>
</dbReference>
<keyword evidence="3 4" id="KW-0808">Transferase</keyword>
<evidence type="ECO:0000313" key="7">
    <source>
        <dbReference type="Proteomes" id="UP000002033"/>
    </source>
</evidence>
<dbReference type="Gene3D" id="3.40.47.10">
    <property type="match status" value="1"/>
</dbReference>
<evidence type="ECO:0000259" key="5">
    <source>
        <dbReference type="PROSITE" id="PS52004"/>
    </source>
</evidence>
<dbReference type="Pfam" id="PF00109">
    <property type="entry name" value="ketoacyl-synt"/>
    <property type="match status" value="1"/>
</dbReference>
<dbReference type="InterPro" id="IPR018201">
    <property type="entry name" value="Ketoacyl_synth_AS"/>
</dbReference>
<dbReference type="GO" id="GO:0004315">
    <property type="term" value="F:3-oxoacyl-[acyl-carrier-protein] synthase activity"/>
    <property type="evidence" value="ECO:0007669"/>
    <property type="project" value="InterPro"/>
</dbReference>
<evidence type="ECO:0000256" key="2">
    <source>
        <dbReference type="ARBA" id="ARBA00008467"/>
    </source>
</evidence>
<dbReference type="GO" id="GO:0006633">
    <property type="term" value="P:fatty acid biosynthetic process"/>
    <property type="evidence" value="ECO:0007669"/>
    <property type="project" value="InterPro"/>
</dbReference>
<dbReference type="PROSITE" id="PS00606">
    <property type="entry name" value="KS3_1"/>
    <property type="match status" value="1"/>
</dbReference>
<feature type="domain" description="Ketosynthase family 3 (KS3)" evidence="5">
    <location>
        <begin position="11"/>
        <end position="424"/>
    </location>
</feature>
<evidence type="ECO:0000256" key="3">
    <source>
        <dbReference type="ARBA" id="ARBA00022679"/>
    </source>
</evidence>
<evidence type="ECO:0000256" key="4">
    <source>
        <dbReference type="RuleBase" id="RU003694"/>
    </source>
</evidence>
<dbReference type="SUPFAM" id="SSF53901">
    <property type="entry name" value="Thiolase-like"/>
    <property type="match status" value="2"/>
</dbReference>
<dbReference type="PANTHER" id="PTHR11712:SF336">
    <property type="entry name" value="3-OXOACYL-[ACYL-CARRIER-PROTEIN] SYNTHASE, MITOCHONDRIAL"/>
    <property type="match status" value="1"/>
</dbReference>
<dbReference type="OrthoDB" id="9808669at2"/>
<dbReference type="AlphaFoldDB" id="D8JSB9"/>
<dbReference type="KEGG" id="hdn:Hden_0557"/>
<dbReference type="STRING" id="582899.Hden_0557"/>
<protein>
    <submittedName>
        <fullName evidence="6">Beta-ketoacyl synthase</fullName>
    </submittedName>
</protein>
<dbReference type="GO" id="GO:0005829">
    <property type="term" value="C:cytosol"/>
    <property type="evidence" value="ECO:0007669"/>
    <property type="project" value="TreeGrafter"/>
</dbReference>
<dbReference type="InterPro" id="IPR016039">
    <property type="entry name" value="Thiolase-like"/>
</dbReference>
<dbReference type="CDD" id="cd00834">
    <property type="entry name" value="KAS_I_II"/>
    <property type="match status" value="1"/>
</dbReference>
<name>D8JSB9_HYPDA</name>
<dbReference type="RefSeq" id="WP_013214595.1">
    <property type="nucleotide sequence ID" value="NC_014313.1"/>
</dbReference>
<dbReference type="PROSITE" id="PS52004">
    <property type="entry name" value="KS3_2"/>
    <property type="match status" value="1"/>
</dbReference>
<proteinExistence type="inferred from homology"/>
<gene>
    <name evidence="6" type="ordered locus">Hden_0557</name>
</gene>
<dbReference type="PANTHER" id="PTHR11712">
    <property type="entry name" value="POLYKETIDE SYNTHASE-RELATED"/>
    <property type="match status" value="1"/>
</dbReference>
<dbReference type="HOGENOM" id="CLU_000022_69_2_5"/>
<dbReference type="InterPro" id="IPR000794">
    <property type="entry name" value="Beta-ketoacyl_synthase"/>
</dbReference>